<dbReference type="GeneID" id="93903665"/>
<comment type="caution">
    <text evidence="1">The sequence shown here is derived from an EMBL/GenBank/DDBJ whole genome shotgun (WGS) entry which is preliminary data.</text>
</comment>
<evidence type="ECO:0000313" key="1">
    <source>
        <dbReference type="EMBL" id="CDS95386.1"/>
    </source>
</evidence>
<name>A0A822MMP0_9VIBR</name>
<dbReference type="RefSeq" id="WP_257792843.1">
    <property type="nucleotide sequence ID" value="NZ_AP025479.1"/>
</dbReference>
<evidence type="ECO:0000313" key="2">
    <source>
        <dbReference type="EMBL" id="CDT55974.1"/>
    </source>
</evidence>
<sequence length="42" mass="4646">MSIDGTRQITINAKVAEIEFSIISEAFDAGCKMESIDDRLKV</sequence>
<accession>A0A822MMP0</accession>
<dbReference type="AlphaFoldDB" id="A0A822MMP0"/>
<evidence type="ECO:0000313" key="4">
    <source>
        <dbReference type="Proteomes" id="UP000049495"/>
    </source>
</evidence>
<dbReference type="Proteomes" id="UP000049495">
    <property type="component" value="Unassembled WGS sequence"/>
</dbReference>
<protein>
    <submittedName>
        <fullName evidence="1">Uncharacterized protein</fullName>
    </submittedName>
</protein>
<reference evidence="1 3" key="1">
    <citation type="submission" date="2014-06" db="EMBL/GenBank/DDBJ databases">
        <authorList>
            <person name="Le Roux F."/>
        </authorList>
    </citation>
    <scope>NUCLEOTIDE SEQUENCE</scope>
    <source>
        <strain evidence="2 3">J5-4</strain>
        <strain evidence="1">J5-5</strain>
    </source>
</reference>
<dbReference type="EMBL" id="CCJX01000159">
    <property type="protein sequence ID" value="CDT55974.1"/>
    <property type="molecule type" value="Genomic_DNA"/>
</dbReference>
<keyword evidence="3" id="KW-1185">Reference proteome</keyword>
<reference evidence="4" key="2">
    <citation type="submission" date="2014-06" db="EMBL/GenBank/DDBJ databases">
        <authorList>
            <person name="Le Roux Frederique"/>
        </authorList>
    </citation>
    <scope>NUCLEOTIDE SEQUENCE [LARGE SCALE GENOMIC DNA]</scope>
    <source>
        <strain evidence="4">J5-5</strain>
    </source>
</reference>
<dbReference type="Proteomes" id="UP000049077">
    <property type="component" value="Unassembled WGS sequence"/>
</dbReference>
<evidence type="ECO:0000313" key="3">
    <source>
        <dbReference type="Proteomes" id="UP000049077"/>
    </source>
</evidence>
<organism evidence="1 4">
    <name type="scientific">Vibrio crassostreae</name>
    <dbReference type="NCBI Taxonomy" id="246167"/>
    <lineage>
        <taxon>Bacteria</taxon>
        <taxon>Pseudomonadati</taxon>
        <taxon>Pseudomonadota</taxon>
        <taxon>Gammaproteobacteria</taxon>
        <taxon>Vibrionales</taxon>
        <taxon>Vibrionaceae</taxon>
        <taxon>Vibrio</taxon>
    </lineage>
</organism>
<proteinExistence type="predicted"/>
<dbReference type="EMBL" id="CCJV01000020">
    <property type="protein sequence ID" value="CDS95386.1"/>
    <property type="molecule type" value="Genomic_DNA"/>
</dbReference>
<gene>
    <name evidence="2" type="ORF">VCR4J5_710017</name>
    <name evidence="1" type="ORF">VCR5J5_1160049</name>
</gene>